<reference evidence="7 8" key="1">
    <citation type="submission" date="2018-02" db="EMBL/GenBank/DDBJ databases">
        <title>Complete genome of Nitrosopumilus cobalaminigenes HCA1.</title>
        <authorList>
            <person name="Qin W."/>
            <person name="Zheng Y."/>
            <person name="Stahl D.A."/>
        </authorList>
    </citation>
    <scope>NUCLEOTIDE SEQUENCE [LARGE SCALE GENOMIC DNA]</scope>
    <source>
        <strain evidence="7 8">HCA1</strain>
    </source>
</reference>
<sequence>MIKRKRFGQHFLNSNSIAKSIVVEAQITKNDIVFEVGTGQGILTPLLCENAKKVISVDVDETLVKNAKSKFSTLENLVLKSGDGFKKKDVFTIFVSNLPYSRSKDAIEWLAKTSFSHGVIMVQKEFAEKLLAKSSKNRKAISIIANHAFKITLLSKVGKNNFSPPPKIDSVILKIVKKNKMSKDLIQTINKIFSYRRKTVKNILKQFNIESVIDKRVDDLSGDEIINLANKILEK</sequence>
<keyword evidence="2 5" id="KW-0808">Transferase</keyword>
<feature type="domain" description="Ribosomal RNA adenine methylase transferase N-terminal" evidence="6">
    <location>
        <begin position="17"/>
        <end position="179"/>
    </location>
</feature>
<dbReference type="InterPro" id="IPR020598">
    <property type="entry name" value="rRNA_Ade_methylase_Trfase_N"/>
</dbReference>
<dbReference type="InterPro" id="IPR001737">
    <property type="entry name" value="KsgA/Erm"/>
</dbReference>
<evidence type="ECO:0000313" key="7">
    <source>
        <dbReference type="EMBL" id="QLH03373.1"/>
    </source>
</evidence>
<gene>
    <name evidence="7" type="ORF">C5F47_07345</name>
</gene>
<dbReference type="GO" id="GO:0000179">
    <property type="term" value="F:rRNA (adenine-N6,N6-)-dimethyltransferase activity"/>
    <property type="evidence" value="ECO:0007669"/>
    <property type="project" value="UniProtKB-UniRule"/>
</dbReference>
<dbReference type="InterPro" id="IPR029063">
    <property type="entry name" value="SAM-dependent_MTases_sf"/>
</dbReference>
<accession>A0A7D5LZS2</accession>
<feature type="binding site" evidence="5">
    <location>
        <position position="10"/>
    </location>
    <ligand>
        <name>S-adenosyl-L-methionine</name>
        <dbReference type="ChEBI" id="CHEBI:59789"/>
    </ligand>
</feature>
<proteinExistence type="inferred from homology"/>
<dbReference type="SUPFAM" id="SSF53335">
    <property type="entry name" value="S-adenosyl-L-methionine-dependent methyltransferases"/>
    <property type="match status" value="1"/>
</dbReference>
<feature type="binding site" evidence="5">
    <location>
        <position position="58"/>
    </location>
    <ligand>
        <name>S-adenosyl-L-methionine</name>
        <dbReference type="ChEBI" id="CHEBI:59789"/>
    </ligand>
</feature>
<evidence type="ECO:0000256" key="1">
    <source>
        <dbReference type="ARBA" id="ARBA00022603"/>
    </source>
</evidence>
<name>A0A7D5LZS2_9ARCH</name>
<dbReference type="GeneID" id="56059862"/>
<dbReference type="Proteomes" id="UP000509771">
    <property type="component" value="Chromosome"/>
</dbReference>
<dbReference type="Pfam" id="PF00398">
    <property type="entry name" value="RrnaAD"/>
    <property type="match status" value="1"/>
</dbReference>
<dbReference type="CDD" id="cd02440">
    <property type="entry name" value="AdoMet_MTases"/>
    <property type="match status" value="1"/>
</dbReference>
<dbReference type="AlphaFoldDB" id="A0A7D5LZS2"/>
<evidence type="ECO:0000256" key="5">
    <source>
        <dbReference type="PROSITE-ProRule" id="PRU01026"/>
    </source>
</evidence>
<keyword evidence="4 5" id="KW-0694">RNA-binding</keyword>
<feature type="binding site" evidence="5">
    <location>
        <position position="37"/>
    </location>
    <ligand>
        <name>S-adenosyl-L-methionine</name>
        <dbReference type="ChEBI" id="CHEBI:59789"/>
    </ligand>
</feature>
<dbReference type="OrthoDB" id="9883at2157"/>
<evidence type="ECO:0000313" key="8">
    <source>
        <dbReference type="Proteomes" id="UP000509771"/>
    </source>
</evidence>
<dbReference type="PANTHER" id="PTHR11727">
    <property type="entry name" value="DIMETHYLADENOSINE TRANSFERASE"/>
    <property type="match status" value="1"/>
</dbReference>
<feature type="binding site" evidence="5">
    <location>
        <position position="97"/>
    </location>
    <ligand>
        <name>S-adenosyl-L-methionine</name>
        <dbReference type="ChEBI" id="CHEBI:59789"/>
    </ligand>
</feature>
<protein>
    <submittedName>
        <fullName evidence="7">Ribose ABC transporter permease</fullName>
    </submittedName>
</protein>
<dbReference type="PANTHER" id="PTHR11727:SF7">
    <property type="entry name" value="DIMETHYLADENOSINE TRANSFERASE-RELATED"/>
    <property type="match status" value="1"/>
</dbReference>
<dbReference type="KEGG" id="ncl:C5F47_07345"/>
<dbReference type="RefSeq" id="WP_179360488.1">
    <property type="nucleotide sequence ID" value="NZ_CP026993.1"/>
</dbReference>
<keyword evidence="1 5" id="KW-0489">Methyltransferase</keyword>
<evidence type="ECO:0000256" key="2">
    <source>
        <dbReference type="ARBA" id="ARBA00022679"/>
    </source>
</evidence>
<evidence type="ECO:0000256" key="3">
    <source>
        <dbReference type="ARBA" id="ARBA00022691"/>
    </source>
</evidence>
<feature type="binding site" evidence="5">
    <location>
        <position position="12"/>
    </location>
    <ligand>
        <name>S-adenosyl-L-methionine</name>
        <dbReference type="ChEBI" id="CHEBI:59789"/>
    </ligand>
</feature>
<organism evidence="7 8">
    <name type="scientific">Nitrosopumilus cobalaminigenes</name>
    <dbReference type="NCBI Taxonomy" id="1470066"/>
    <lineage>
        <taxon>Archaea</taxon>
        <taxon>Nitrososphaerota</taxon>
        <taxon>Nitrososphaeria</taxon>
        <taxon>Nitrosopumilales</taxon>
        <taxon>Nitrosopumilaceae</taxon>
        <taxon>Nitrosopumilus</taxon>
    </lineage>
</organism>
<dbReference type="EMBL" id="CP026993">
    <property type="protein sequence ID" value="QLH03373.1"/>
    <property type="molecule type" value="Genomic_DNA"/>
</dbReference>
<dbReference type="Gene3D" id="3.40.50.150">
    <property type="entry name" value="Vaccinia Virus protein VP39"/>
    <property type="match status" value="1"/>
</dbReference>
<evidence type="ECO:0000259" key="6">
    <source>
        <dbReference type="SMART" id="SM00650"/>
    </source>
</evidence>
<dbReference type="SMART" id="SM00650">
    <property type="entry name" value="rADc"/>
    <property type="match status" value="1"/>
</dbReference>
<evidence type="ECO:0000256" key="4">
    <source>
        <dbReference type="ARBA" id="ARBA00022884"/>
    </source>
</evidence>
<comment type="similarity">
    <text evidence="5">Belongs to the class I-like SAM-binding methyltransferase superfamily. rRNA adenine N(6)-methyltransferase family.</text>
</comment>
<feature type="binding site" evidence="5">
    <location>
        <position position="83"/>
    </location>
    <ligand>
        <name>S-adenosyl-L-methionine</name>
        <dbReference type="ChEBI" id="CHEBI:59789"/>
    </ligand>
</feature>
<keyword evidence="8" id="KW-1185">Reference proteome</keyword>
<dbReference type="PROSITE" id="PS51689">
    <property type="entry name" value="SAM_RNA_A_N6_MT"/>
    <property type="match status" value="1"/>
</dbReference>
<dbReference type="GO" id="GO:0003723">
    <property type="term" value="F:RNA binding"/>
    <property type="evidence" value="ECO:0007669"/>
    <property type="project" value="UniProtKB-UniRule"/>
</dbReference>
<keyword evidence="3 5" id="KW-0949">S-adenosyl-L-methionine</keyword>